<comment type="catalytic activity">
    <reaction evidence="12 16">
        <text>N(6)-[(R)-dihydrolipoyl]-L-lysyl-[protein] + NAD(+) = N(6)-[(R)-lipoyl]-L-lysyl-[protein] + NADH + H(+)</text>
        <dbReference type="Rhea" id="RHEA:15045"/>
        <dbReference type="Rhea" id="RHEA-COMP:10474"/>
        <dbReference type="Rhea" id="RHEA-COMP:10475"/>
        <dbReference type="ChEBI" id="CHEBI:15378"/>
        <dbReference type="ChEBI" id="CHEBI:57540"/>
        <dbReference type="ChEBI" id="CHEBI:57945"/>
        <dbReference type="ChEBI" id="CHEBI:83099"/>
        <dbReference type="ChEBI" id="CHEBI:83100"/>
        <dbReference type="EC" id="1.8.1.4"/>
    </reaction>
</comment>
<feature type="binding site" evidence="14">
    <location>
        <begin position="139"/>
        <end position="141"/>
    </location>
    <ligand>
        <name>FAD</name>
        <dbReference type="ChEBI" id="CHEBI:57692"/>
    </ligand>
</feature>
<evidence type="ECO:0000256" key="3">
    <source>
        <dbReference type="ARBA" id="ARBA00012608"/>
    </source>
</evidence>
<keyword evidence="10" id="KW-1015">Disulfide bond</keyword>
<comment type="subcellular location">
    <subcellularLocation>
        <location evidence="1">Cytoplasm</location>
    </subcellularLocation>
</comment>
<feature type="active site" description="Proton acceptor" evidence="13">
    <location>
        <position position="441"/>
    </location>
</feature>
<evidence type="ECO:0000256" key="12">
    <source>
        <dbReference type="ARBA" id="ARBA00049187"/>
    </source>
</evidence>
<dbReference type="eggNOG" id="COG1249">
    <property type="taxonomic scope" value="Bacteria"/>
</dbReference>
<dbReference type="FunFam" id="3.30.390.30:FF:000001">
    <property type="entry name" value="Dihydrolipoyl dehydrogenase"/>
    <property type="match status" value="1"/>
</dbReference>
<dbReference type="GO" id="GO:0004148">
    <property type="term" value="F:dihydrolipoyl dehydrogenase (NADH) activity"/>
    <property type="evidence" value="ECO:0007669"/>
    <property type="project" value="UniProtKB-EC"/>
</dbReference>
<evidence type="ECO:0000256" key="8">
    <source>
        <dbReference type="ARBA" id="ARBA00023002"/>
    </source>
</evidence>
<evidence type="ECO:0000256" key="5">
    <source>
        <dbReference type="ARBA" id="ARBA00022490"/>
    </source>
</evidence>
<evidence type="ECO:0000256" key="6">
    <source>
        <dbReference type="ARBA" id="ARBA00022630"/>
    </source>
</evidence>
<feature type="domain" description="Pyridine nucleotide-disulphide oxidoreductase dimerisation" evidence="17">
    <location>
        <begin position="343"/>
        <end position="452"/>
    </location>
</feature>
<evidence type="ECO:0000256" key="2">
    <source>
        <dbReference type="ARBA" id="ARBA00007532"/>
    </source>
</evidence>
<keyword evidence="9 14" id="KW-0520">NAD</keyword>
<dbReference type="PRINTS" id="PR00411">
    <property type="entry name" value="PNDRDTASEI"/>
</dbReference>
<accession>E0RTQ4</accession>
<evidence type="ECO:0000256" key="4">
    <source>
        <dbReference type="ARBA" id="ARBA00016961"/>
    </source>
</evidence>
<keyword evidence="6 16" id="KW-0285">Flavoprotein</keyword>
<dbReference type="InterPro" id="IPR036188">
    <property type="entry name" value="FAD/NAD-bd_sf"/>
</dbReference>
<organism evidence="19 20">
    <name type="scientific">Winmispira thermophila (strain ATCC 49972 / DSM 6192 / RI 19.B1)</name>
    <name type="common">Spirochaeta thermophila</name>
    <dbReference type="NCBI Taxonomy" id="665571"/>
    <lineage>
        <taxon>Bacteria</taxon>
        <taxon>Pseudomonadati</taxon>
        <taxon>Spirochaetota</taxon>
        <taxon>Spirochaetia</taxon>
        <taxon>Winmispirales</taxon>
        <taxon>Winmispiraceae</taxon>
        <taxon>Winmispira</taxon>
    </lineage>
</organism>
<feature type="binding site" evidence="14">
    <location>
        <begin position="176"/>
        <end position="183"/>
    </location>
    <ligand>
        <name>NAD(+)</name>
        <dbReference type="ChEBI" id="CHEBI:57540"/>
    </ligand>
</feature>
<dbReference type="GO" id="GO:0006103">
    <property type="term" value="P:2-oxoglutarate metabolic process"/>
    <property type="evidence" value="ECO:0007669"/>
    <property type="project" value="TreeGrafter"/>
</dbReference>
<evidence type="ECO:0000259" key="18">
    <source>
        <dbReference type="Pfam" id="PF07992"/>
    </source>
</evidence>
<dbReference type="PaxDb" id="665571-STHERM_c14890"/>
<comment type="cofactor">
    <cofactor evidence="14 16">
        <name>FAD</name>
        <dbReference type="ChEBI" id="CHEBI:57692"/>
    </cofactor>
    <text evidence="14 16">Binds 1 FAD per subunit.</text>
</comment>
<dbReference type="Pfam" id="PF07992">
    <property type="entry name" value="Pyr_redox_2"/>
    <property type="match status" value="1"/>
</dbReference>
<keyword evidence="8 16" id="KW-0560">Oxidoreductase</keyword>
<feature type="disulfide bond" description="Redox-active" evidence="15">
    <location>
        <begin position="42"/>
        <end position="47"/>
    </location>
</feature>
<feature type="domain" description="FAD/NAD(P)-binding" evidence="18">
    <location>
        <begin position="5"/>
        <end position="322"/>
    </location>
</feature>
<dbReference type="InterPro" id="IPR004099">
    <property type="entry name" value="Pyr_nucl-diS_OxRdtase_dimer"/>
</dbReference>
<feature type="binding site" evidence="14">
    <location>
        <position position="266"/>
    </location>
    <ligand>
        <name>NAD(+)</name>
        <dbReference type="ChEBI" id="CHEBI:57540"/>
    </ligand>
</feature>
<comment type="miscellaneous">
    <text evidence="16">The active site is a redox-active disulfide bond.</text>
</comment>
<dbReference type="InterPro" id="IPR001100">
    <property type="entry name" value="Pyr_nuc-diS_OxRdtase"/>
</dbReference>
<dbReference type="GO" id="GO:0050660">
    <property type="term" value="F:flavin adenine dinucleotide binding"/>
    <property type="evidence" value="ECO:0007669"/>
    <property type="project" value="InterPro"/>
</dbReference>
<dbReference type="GO" id="GO:0005737">
    <property type="term" value="C:cytoplasm"/>
    <property type="evidence" value="ECO:0007669"/>
    <property type="project" value="UniProtKB-SubCell"/>
</dbReference>
<name>E0RTQ4_WINT6</name>
<evidence type="ECO:0000259" key="17">
    <source>
        <dbReference type="Pfam" id="PF02852"/>
    </source>
</evidence>
<sequence length="462" mass="49698">MSYQYDLVVLGSGPGGYVAAIRASQLGLKTAVVEKDKLGGVCLNIGCIPSKALIHMATLYRQAQETLSRTGVKVDTSGFDYEKVFSYSRQVADRLSKGVQFLLKKNKVDVITGEGVLEDPHTVRVGDARYTGKYILVATGSSPRSIPGFEIDEEVVLSSTGALMLKDLPPRIIILGGGAVGMEFAYIFNSFGVEVTVVEMLDQVLPFMDHEVVEVLVKEFAKRGITILTSTKATALKKTDAGVTLTVEGPEGSRELAAEKLLVSIGRAPNTRGIGLEEIGVQLDERGFVKVGDYYQTAVEGVYAIGDILPTPQLAHVASKEGEIAVLHMAGRPKEKVLPQEEIPSAVYTEPQVAGFGLTEKEAKEKGLSYKTAVFPFRGVGKAVAVGEADGFVKLLYDPETEEILGAFIVGPEATELVHELLLAKRSELLLDDISHMVHAHPSLSEGVMEAARMAQGWAIHV</sequence>
<feature type="binding site" evidence="14">
    <location>
        <position position="199"/>
    </location>
    <ligand>
        <name>NAD(+)</name>
        <dbReference type="ChEBI" id="CHEBI:57540"/>
    </ligand>
</feature>
<dbReference type="Proteomes" id="UP000001296">
    <property type="component" value="Chromosome"/>
</dbReference>
<evidence type="ECO:0000313" key="19">
    <source>
        <dbReference type="EMBL" id="ADN02429.1"/>
    </source>
</evidence>
<keyword evidence="5" id="KW-0963">Cytoplasm</keyword>
<dbReference type="PANTHER" id="PTHR22912">
    <property type="entry name" value="DISULFIDE OXIDOREDUCTASE"/>
    <property type="match status" value="1"/>
</dbReference>
<dbReference type="InterPro" id="IPR023753">
    <property type="entry name" value="FAD/NAD-binding_dom"/>
</dbReference>
<dbReference type="Gene3D" id="3.30.390.30">
    <property type="match status" value="1"/>
</dbReference>
<dbReference type="Gene3D" id="3.50.50.60">
    <property type="entry name" value="FAD/NAD(P)-binding domain"/>
    <property type="match status" value="2"/>
</dbReference>
<dbReference type="RefSeq" id="WP_013314269.1">
    <property type="nucleotide sequence ID" value="NC_014484.1"/>
</dbReference>
<comment type="similarity">
    <text evidence="2 16">Belongs to the class-I pyridine nucleotide-disulfide oxidoreductase family.</text>
</comment>
<evidence type="ECO:0000256" key="9">
    <source>
        <dbReference type="ARBA" id="ARBA00023027"/>
    </source>
</evidence>
<evidence type="ECO:0000256" key="14">
    <source>
        <dbReference type="PIRSR" id="PIRSR000350-3"/>
    </source>
</evidence>
<evidence type="ECO:0000256" key="7">
    <source>
        <dbReference type="ARBA" id="ARBA00022827"/>
    </source>
</evidence>
<dbReference type="PIRSF" id="PIRSF000350">
    <property type="entry name" value="Mercury_reductase_MerA"/>
    <property type="match status" value="1"/>
</dbReference>
<feature type="binding site" evidence="14">
    <location>
        <position position="307"/>
    </location>
    <ligand>
        <name>FAD</name>
        <dbReference type="ChEBI" id="CHEBI:57692"/>
    </ligand>
</feature>
<evidence type="ECO:0000256" key="10">
    <source>
        <dbReference type="ARBA" id="ARBA00023157"/>
    </source>
</evidence>
<evidence type="ECO:0000256" key="16">
    <source>
        <dbReference type="RuleBase" id="RU003692"/>
    </source>
</evidence>
<dbReference type="InterPro" id="IPR050151">
    <property type="entry name" value="Class-I_Pyr_Nuc-Dis_Oxidored"/>
</dbReference>
<dbReference type="KEGG" id="sta:STHERM_c14890"/>
<dbReference type="Pfam" id="PF02852">
    <property type="entry name" value="Pyr_redox_dim"/>
    <property type="match status" value="1"/>
</dbReference>
<evidence type="ECO:0000256" key="11">
    <source>
        <dbReference type="ARBA" id="ARBA00023284"/>
    </source>
</evidence>
<evidence type="ECO:0000256" key="15">
    <source>
        <dbReference type="PIRSR" id="PIRSR000350-4"/>
    </source>
</evidence>
<gene>
    <name evidence="19" type="ordered locus">STHERM_c14890</name>
</gene>
<dbReference type="SUPFAM" id="SSF51905">
    <property type="entry name" value="FAD/NAD(P)-binding domain"/>
    <property type="match status" value="1"/>
</dbReference>
<dbReference type="InterPro" id="IPR006258">
    <property type="entry name" value="Lipoamide_DH"/>
</dbReference>
<dbReference type="PANTHER" id="PTHR22912:SF217">
    <property type="entry name" value="DIHYDROLIPOYL DEHYDROGENASE"/>
    <property type="match status" value="1"/>
</dbReference>
<keyword evidence="11 16" id="KW-0676">Redox-active center</keyword>
<protein>
    <recommendedName>
        <fullName evidence="4 16">Dihydrolipoyl dehydrogenase</fullName>
        <ecNumber evidence="3 16">1.8.1.4</ecNumber>
    </recommendedName>
</protein>
<keyword evidence="7 14" id="KW-0274">FAD</keyword>
<dbReference type="EC" id="1.8.1.4" evidence="3 16"/>
<evidence type="ECO:0000256" key="13">
    <source>
        <dbReference type="PIRSR" id="PIRSR000350-2"/>
    </source>
</evidence>
<feature type="binding site" evidence="14">
    <location>
        <position position="115"/>
    </location>
    <ligand>
        <name>FAD</name>
        <dbReference type="ChEBI" id="CHEBI:57692"/>
    </ligand>
</feature>
<feature type="binding site" evidence="14">
    <location>
        <position position="51"/>
    </location>
    <ligand>
        <name>FAD</name>
        <dbReference type="ChEBI" id="CHEBI:57692"/>
    </ligand>
</feature>
<dbReference type="PRINTS" id="PR00368">
    <property type="entry name" value="FADPNR"/>
</dbReference>
<evidence type="ECO:0000256" key="1">
    <source>
        <dbReference type="ARBA" id="ARBA00004496"/>
    </source>
</evidence>
<dbReference type="PROSITE" id="PS00076">
    <property type="entry name" value="PYRIDINE_REDOX_1"/>
    <property type="match status" value="1"/>
</dbReference>
<keyword evidence="14" id="KW-0547">Nucleotide-binding</keyword>
<dbReference type="NCBIfam" id="TIGR01350">
    <property type="entry name" value="lipoamide_DH"/>
    <property type="match status" value="1"/>
</dbReference>
<dbReference type="SUPFAM" id="SSF55424">
    <property type="entry name" value="FAD/NAD-linked reductases, dimerisation (C-terminal) domain"/>
    <property type="match status" value="1"/>
</dbReference>
<dbReference type="AlphaFoldDB" id="E0RTQ4"/>
<dbReference type="InterPro" id="IPR016156">
    <property type="entry name" value="FAD/NAD-linked_Rdtase_dimer_sf"/>
</dbReference>
<reference key="1">
    <citation type="submission" date="2009-08" db="EMBL/GenBank/DDBJ databases">
        <title>The genome sequence of Spirochaeta thermophila DSM6192.</title>
        <authorList>
            <person name="Angelov A."/>
            <person name="Mientus M."/>
            <person name="Wittenberg S."/>
            <person name="Lehmann R."/>
            <person name="Liesegang H."/>
            <person name="Daniel R."/>
            <person name="Liebl W."/>
        </authorList>
    </citation>
    <scope>NUCLEOTIDE SEQUENCE</scope>
    <source>
        <strain>DSM 6192</strain>
    </source>
</reference>
<proteinExistence type="inferred from homology"/>
<dbReference type="InterPro" id="IPR012999">
    <property type="entry name" value="Pyr_OxRdtase_I_AS"/>
</dbReference>
<dbReference type="HOGENOM" id="CLU_016755_0_3_12"/>
<reference evidence="19 20" key="2">
    <citation type="journal article" date="2010" name="J. Bacteriol.">
        <title>Genome sequence of the polysaccharide-degrading, thermophilic anaerobe Spirochaeta thermophila DSM 6192.</title>
        <authorList>
            <person name="Angelov A."/>
            <person name="Liebl S."/>
            <person name="Ballschmiter M."/>
            <person name="Bomeke M."/>
            <person name="Lehmann R."/>
            <person name="Liesegang H."/>
            <person name="Daniel R."/>
            <person name="Liebl W."/>
        </authorList>
    </citation>
    <scope>NUCLEOTIDE SEQUENCE [LARGE SCALE GENOMIC DNA]</scope>
    <source>
        <strain evidence="20">ATCC 49972 / DSM 6192 / RI 19.B1</strain>
    </source>
</reference>
<evidence type="ECO:0000313" key="20">
    <source>
        <dbReference type="Proteomes" id="UP000001296"/>
    </source>
</evidence>
<dbReference type="EMBL" id="CP001698">
    <property type="protein sequence ID" value="ADN02429.1"/>
    <property type="molecule type" value="Genomic_DNA"/>
</dbReference>